<reference evidence="2 3" key="1">
    <citation type="journal article" date="2013" name="Genome Biol.">
        <title>Genome of Acanthamoeba castellanii highlights extensive lateral gene transfer and early evolution of tyrosine kinase signaling.</title>
        <authorList>
            <person name="Clarke M."/>
            <person name="Lohan A.J."/>
            <person name="Liu B."/>
            <person name="Lagkouvardos I."/>
            <person name="Roy S."/>
            <person name="Zafar N."/>
            <person name="Bertelli C."/>
            <person name="Schilde C."/>
            <person name="Kianianmomeni A."/>
            <person name="Burglin T.R."/>
            <person name="Frech C."/>
            <person name="Turcotte B."/>
            <person name="Kopec K.O."/>
            <person name="Synnott J.M."/>
            <person name="Choo C."/>
            <person name="Paponov I."/>
            <person name="Finkler A."/>
            <person name="Soon Heng Tan C."/>
            <person name="Hutchins A.P."/>
            <person name="Weinmeier T."/>
            <person name="Rattei T."/>
            <person name="Chu J.S."/>
            <person name="Gimenez G."/>
            <person name="Irimia M."/>
            <person name="Rigden D.J."/>
            <person name="Fitzpatrick D.A."/>
            <person name="Lorenzo-Morales J."/>
            <person name="Bateman A."/>
            <person name="Chiu C.H."/>
            <person name="Tang P."/>
            <person name="Hegemann P."/>
            <person name="Fromm H."/>
            <person name="Raoult D."/>
            <person name="Greub G."/>
            <person name="Miranda-Saavedra D."/>
            <person name="Chen N."/>
            <person name="Nash P."/>
            <person name="Ginger M.L."/>
            <person name="Horn M."/>
            <person name="Schaap P."/>
            <person name="Caler L."/>
            <person name="Loftus B."/>
        </authorList>
    </citation>
    <scope>NUCLEOTIDE SEQUENCE [LARGE SCALE GENOMIC DNA]</scope>
    <source>
        <strain evidence="2 3">Neff</strain>
    </source>
</reference>
<evidence type="ECO:0000313" key="2">
    <source>
        <dbReference type="EMBL" id="ELR23906.1"/>
    </source>
</evidence>
<sequence length="187" mass="19662">MNRFALCFFVVLCAASAAMGQRCPGSDFFPDQRGCCPVVVNSVPFYADAQGCFPRIISGVAFYADAGGCYPSSAGVYRSAGAVCPADRVCEPECPDMAIVVAEQQGGARLCANGFFSDVNGCCPRVLVDNVPSYRDAQGCYPISIASVIFYADVGRCYPNSSGVYRPAGAVCPAGQQCVVSCDRNYA</sequence>
<organism evidence="2 3">
    <name type="scientific">Acanthamoeba castellanii (strain ATCC 30010 / Neff)</name>
    <dbReference type="NCBI Taxonomy" id="1257118"/>
    <lineage>
        <taxon>Eukaryota</taxon>
        <taxon>Amoebozoa</taxon>
        <taxon>Discosea</taxon>
        <taxon>Longamoebia</taxon>
        <taxon>Centramoebida</taxon>
        <taxon>Acanthamoebidae</taxon>
        <taxon>Acanthamoeba</taxon>
    </lineage>
</organism>
<feature type="chain" id="PRO_5003990720" evidence="1">
    <location>
        <begin position="21"/>
        <end position="187"/>
    </location>
</feature>
<dbReference type="KEGG" id="acan:ACA1_074730"/>
<accession>L8HHH3</accession>
<name>L8HHH3_ACACF</name>
<feature type="signal peptide" evidence="1">
    <location>
        <begin position="1"/>
        <end position="20"/>
    </location>
</feature>
<dbReference type="RefSeq" id="XP_004353434.1">
    <property type="nucleotide sequence ID" value="XM_004353382.1"/>
</dbReference>
<keyword evidence="1" id="KW-0732">Signal</keyword>
<evidence type="ECO:0000313" key="3">
    <source>
        <dbReference type="Proteomes" id="UP000011083"/>
    </source>
</evidence>
<dbReference type="AlphaFoldDB" id="L8HHH3"/>
<dbReference type="VEuPathDB" id="AmoebaDB:ACA1_074730"/>
<dbReference type="GeneID" id="14924903"/>
<protein>
    <submittedName>
        <fullName evidence="2">Uncharacterized protein</fullName>
    </submittedName>
</protein>
<gene>
    <name evidence="2" type="ORF">ACA1_074730</name>
</gene>
<dbReference type="Proteomes" id="UP000011083">
    <property type="component" value="Unassembled WGS sequence"/>
</dbReference>
<keyword evidence="3" id="KW-1185">Reference proteome</keyword>
<evidence type="ECO:0000256" key="1">
    <source>
        <dbReference type="SAM" id="SignalP"/>
    </source>
</evidence>
<proteinExistence type="predicted"/>
<dbReference type="EMBL" id="KB007842">
    <property type="protein sequence ID" value="ELR23906.1"/>
    <property type="molecule type" value="Genomic_DNA"/>
</dbReference>